<gene>
    <name evidence="2" type="ORF">FC86_GL001175</name>
</gene>
<protein>
    <recommendedName>
        <fullName evidence="4">Lipoprotein</fullName>
    </recommendedName>
</protein>
<evidence type="ECO:0000313" key="2">
    <source>
        <dbReference type="EMBL" id="KRN04818.1"/>
    </source>
</evidence>
<evidence type="ECO:0000313" key="3">
    <source>
        <dbReference type="Proteomes" id="UP000051378"/>
    </source>
</evidence>
<dbReference type="AlphaFoldDB" id="A0A0R2DKZ6"/>
<proteinExistence type="predicted"/>
<reference evidence="2 3" key="1">
    <citation type="journal article" date="2015" name="Genome Announc.">
        <title>Expanding the biotechnology potential of lactobacilli through comparative genomics of 213 strains and associated genera.</title>
        <authorList>
            <person name="Sun Z."/>
            <person name="Harris H.M."/>
            <person name="McCann A."/>
            <person name="Guo C."/>
            <person name="Argimon S."/>
            <person name="Zhang W."/>
            <person name="Yang X."/>
            <person name="Jeffery I.B."/>
            <person name="Cooney J.C."/>
            <person name="Kagawa T.F."/>
            <person name="Liu W."/>
            <person name="Song Y."/>
            <person name="Salvetti E."/>
            <person name="Wrobel A."/>
            <person name="Rasinkangas P."/>
            <person name="Parkhill J."/>
            <person name="Rea M.C."/>
            <person name="O'Sullivan O."/>
            <person name="Ritari J."/>
            <person name="Douillard F.P."/>
            <person name="Paul Ross R."/>
            <person name="Yang R."/>
            <person name="Briner A.E."/>
            <person name="Felis G.E."/>
            <person name="de Vos W.M."/>
            <person name="Barrangou R."/>
            <person name="Klaenhammer T.R."/>
            <person name="Caufield P.W."/>
            <person name="Cui Y."/>
            <person name="Zhang H."/>
            <person name="O'Toole P.W."/>
        </authorList>
    </citation>
    <scope>NUCLEOTIDE SEQUENCE [LARGE SCALE GENOMIC DNA]</scope>
    <source>
        <strain evidence="2 3">DSM 23037</strain>
    </source>
</reference>
<feature type="compositionally biased region" description="Polar residues" evidence="1">
    <location>
        <begin position="39"/>
        <end position="50"/>
    </location>
</feature>
<dbReference type="Proteomes" id="UP000051378">
    <property type="component" value="Unassembled WGS sequence"/>
</dbReference>
<feature type="region of interest" description="Disordered" evidence="1">
    <location>
        <begin position="39"/>
        <end position="58"/>
    </location>
</feature>
<dbReference type="STRING" id="1423744.FC86_GL001175"/>
<dbReference type="EMBL" id="AYZL01000006">
    <property type="protein sequence ID" value="KRN04818.1"/>
    <property type="molecule type" value="Genomic_DNA"/>
</dbReference>
<sequence length="153" mass="17698">MKRGYTFMLKKYSCTLLTILTLIMFTGCSVKHYELPSQESSQNSLPIDTNSKTDELTLPKSSSSTIIQNLAVTSNNDNPNQFELPIKMTKNNTNTFFKVSAKQGDHTLVYEEVINENNSIKYFQLFDLTIPVYFQLSDYKTNQILFERTYYLN</sequence>
<keyword evidence="3" id="KW-1185">Reference proteome</keyword>
<comment type="caution">
    <text evidence="2">The sequence shown here is derived from an EMBL/GenBank/DDBJ whole genome shotgun (WGS) entry which is preliminary data.</text>
</comment>
<organism evidence="2 3">
    <name type="scientific">Holzapfeliella floricola DSM 23037 = JCM 16512</name>
    <dbReference type="NCBI Taxonomy" id="1423744"/>
    <lineage>
        <taxon>Bacteria</taxon>
        <taxon>Bacillati</taxon>
        <taxon>Bacillota</taxon>
        <taxon>Bacilli</taxon>
        <taxon>Lactobacillales</taxon>
        <taxon>Lactobacillaceae</taxon>
        <taxon>Holzapfeliella</taxon>
    </lineage>
</organism>
<dbReference type="PROSITE" id="PS51257">
    <property type="entry name" value="PROKAR_LIPOPROTEIN"/>
    <property type="match status" value="1"/>
</dbReference>
<dbReference type="PATRIC" id="fig|1423744.4.peg.1205"/>
<accession>A0A0R2DKZ6</accession>
<evidence type="ECO:0008006" key="4">
    <source>
        <dbReference type="Google" id="ProtNLM"/>
    </source>
</evidence>
<evidence type="ECO:0000256" key="1">
    <source>
        <dbReference type="SAM" id="MobiDB-lite"/>
    </source>
</evidence>
<name>A0A0R2DKZ6_9LACO</name>